<reference evidence="1" key="1">
    <citation type="submission" date="2020-02" db="EMBL/GenBank/DDBJ databases">
        <authorList>
            <person name="Meier V. D."/>
        </authorList>
    </citation>
    <scope>NUCLEOTIDE SEQUENCE</scope>
    <source>
        <strain evidence="1">AVDCRST_MAG16</strain>
    </source>
</reference>
<dbReference type="InterPro" id="IPR027056">
    <property type="entry name" value="Gluconate_2DH_su3"/>
</dbReference>
<protein>
    <recommendedName>
        <fullName evidence="2">Gluconate 2-dehydrogenase subunit 3 family protein</fullName>
    </recommendedName>
</protein>
<evidence type="ECO:0008006" key="2">
    <source>
        <dbReference type="Google" id="ProtNLM"/>
    </source>
</evidence>
<name>A0A6J4KTR0_9ACTN</name>
<accession>A0A6J4KTR0</accession>
<dbReference type="AlphaFoldDB" id="A0A6J4KTR0"/>
<evidence type="ECO:0000313" key="1">
    <source>
        <dbReference type="EMBL" id="CAA9315121.1"/>
    </source>
</evidence>
<sequence length="225" mass="24895">MSTPRQDDMAQGFFDAHQRATLEAAMARIIPTDDTPGAREAGTIDFLDRYLTGTQHVYAKPDGSGFEELAGRRQQAWQQRIDTVRERYLAGVVALDEAARAQGADSFVDLDEERQDAVLRQLESGLDDEQEAELERSRVTLYGAPVEVALQQTSAEVDLGFVPLLALHTRQGFYSDPIYGGNRDQVGWRTIGFPGPSSLAEVHTGRYSTLDHFADDRVHPGTQEG</sequence>
<dbReference type="Pfam" id="PF13618">
    <property type="entry name" value="Gluconate_2-dh3"/>
    <property type="match status" value="1"/>
</dbReference>
<proteinExistence type="predicted"/>
<gene>
    <name evidence="1" type="ORF">AVDCRST_MAG16-373</name>
</gene>
<organism evidence="1">
    <name type="scientific">uncultured Frankineae bacterium</name>
    <dbReference type="NCBI Taxonomy" id="437475"/>
    <lineage>
        <taxon>Bacteria</taxon>
        <taxon>Bacillati</taxon>
        <taxon>Actinomycetota</taxon>
        <taxon>Actinomycetes</taxon>
        <taxon>Frankiales</taxon>
        <taxon>environmental samples</taxon>
    </lineage>
</organism>
<dbReference type="EMBL" id="CADCUE010000033">
    <property type="protein sequence ID" value="CAA9315121.1"/>
    <property type="molecule type" value="Genomic_DNA"/>
</dbReference>